<protein>
    <recommendedName>
        <fullName evidence="2">YbhB/YbcL family Raf kinase inhibitor-like protein</fullName>
    </recommendedName>
</protein>
<evidence type="ECO:0008006" key="2">
    <source>
        <dbReference type="Google" id="ProtNLM"/>
    </source>
</evidence>
<accession>X1EAM9</accession>
<dbReference type="InterPro" id="IPR036610">
    <property type="entry name" value="PEBP-like_sf"/>
</dbReference>
<dbReference type="SUPFAM" id="SSF49777">
    <property type="entry name" value="PEBP-like"/>
    <property type="match status" value="1"/>
</dbReference>
<dbReference type="Pfam" id="PF01161">
    <property type="entry name" value="PBP"/>
    <property type="match status" value="1"/>
</dbReference>
<evidence type="ECO:0000313" key="1">
    <source>
        <dbReference type="EMBL" id="GAH14199.1"/>
    </source>
</evidence>
<dbReference type="Gene3D" id="3.90.280.10">
    <property type="entry name" value="PEBP-like"/>
    <property type="match status" value="1"/>
</dbReference>
<feature type="non-terminal residue" evidence="1">
    <location>
        <position position="1"/>
    </location>
</feature>
<dbReference type="EMBL" id="BART01031419">
    <property type="protein sequence ID" value="GAH14199.1"/>
    <property type="molecule type" value="Genomic_DNA"/>
</dbReference>
<reference evidence="1" key="1">
    <citation type="journal article" date="2014" name="Front. Microbiol.">
        <title>High frequency of phylogenetically diverse reductive dehalogenase-homologous genes in deep subseafloor sedimentary metagenomes.</title>
        <authorList>
            <person name="Kawai M."/>
            <person name="Futagami T."/>
            <person name="Toyoda A."/>
            <person name="Takaki Y."/>
            <person name="Nishi S."/>
            <person name="Hori S."/>
            <person name="Arai W."/>
            <person name="Tsubouchi T."/>
            <person name="Morono Y."/>
            <person name="Uchiyama I."/>
            <person name="Ito T."/>
            <person name="Fujiyama A."/>
            <person name="Inagaki F."/>
            <person name="Takami H."/>
        </authorList>
    </citation>
    <scope>NUCLEOTIDE SEQUENCE</scope>
    <source>
        <strain evidence="1">Expedition CK06-06</strain>
    </source>
</reference>
<dbReference type="AlphaFoldDB" id="X1EAM9"/>
<gene>
    <name evidence="1" type="ORF">S01H4_54577</name>
</gene>
<organism evidence="1">
    <name type="scientific">marine sediment metagenome</name>
    <dbReference type="NCBI Taxonomy" id="412755"/>
    <lineage>
        <taxon>unclassified sequences</taxon>
        <taxon>metagenomes</taxon>
        <taxon>ecological metagenomes</taxon>
    </lineage>
</organism>
<dbReference type="InterPro" id="IPR008914">
    <property type="entry name" value="PEBP"/>
</dbReference>
<name>X1EAM9_9ZZZZ</name>
<comment type="caution">
    <text evidence="1">The sequence shown here is derived from an EMBL/GenBank/DDBJ whole genome shotgun (WGS) entry which is preliminary data.</text>
</comment>
<sequence length="50" mass="5749">CPPAGIHRYFFTVYALDTEKLSSIDKGNFLDEVKRHTINSAQLMGKYTRD</sequence>
<proteinExistence type="predicted"/>